<dbReference type="OrthoDB" id="5184982at2"/>
<name>A0A1C5INK0_9ACTN</name>
<keyword evidence="3" id="KW-1185">Reference proteome</keyword>
<dbReference type="EMBL" id="LT607753">
    <property type="protein sequence ID" value="SCG59885.1"/>
    <property type="molecule type" value="Genomic_DNA"/>
</dbReference>
<accession>A0A1C5INK0</accession>
<gene>
    <name evidence="2" type="ORF">GA0070614_3121</name>
</gene>
<reference evidence="3" key="1">
    <citation type="submission" date="2016-06" db="EMBL/GenBank/DDBJ databases">
        <authorList>
            <person name="Varghese N."/>
            <person name="Submissions Spin"/>
        </authorList>
    </citation>
    <scope>NUCLEOTIDE SEQUENCE [LARGE SCALE GENOMIC DNA]</scope>
    <source>
        <strain evidence="3">DSM 45161</strain>
    </source>
</reference>
<protein>
    <recommendedName>
        <fullName evidence="4">Preprotein translocase subunit SecD</fullName>
    </recommendedName>
</protein>
<dbReference type="Proteomes" id="UP000198215">
    <property type="component" value="Chromosome I"/>
</dbReference>
<evidence type="ECO:0000313" key="2">
    <source>
        <dbReference type="EMBL" id="SCG59885.1"/>
    </source>
</evidence>
<dbReference type="AlphaFoldDB" id="A0A1C5INK0"/>
<sequence length="288" mass="29441">MTTVSSVRAAAVLPLVLLATACAGQDDGDAGARPDPSAYPGDAVVLRIDHVGGFVSQAMLATRLPRVAVYGDGRMITEGPVTLRYPGPALPNVQVTELDAGEVARIVERARAAGVGTAGDLGTPSVTDVPTTRFALLGATGVEETRVEALDMVEAESGLSADQRAAREKLRAFVRSLTDAAAGGASAAPSPYRPTAVAAVAQPWVANDEAGRQAEVAWPGPALPGAPLGTSGELRCVTVTGEQARQVLDAAATANAATPWTSGGKRWTLTLRPLLPDETDCGDLATAR</sequence>
<feature type="chain" id="PRO_5039133219" description="Preprotein translocase subunit SecD" evidence="1">
    <location>
        <begin position="24"/>
        <end position="288"/>
    </location>
</feature>
<evidence type="ECO:0000256" key="1">
    <source>
        <dbReference type="SAM" id="SignalP"/>
    </source>
</evidence>
<evidence type="ECO:0000313" key="3">
    <source>
        <dbReference type="Proteomes" id="UP000198215"/>
    </source>
</evidence>
<feature type="signal peptide" evidence="1">
    <location>
        <begin position="1"/>
        <end position="23"/>
    </location>
</feature>
<dbReference type="RefSeq" id="WP_088976613.1">
    <property type="nucleotide sequence ID" value="NZ_LT607753.1"/>
</dbReference>
<keyword evidence="1" id="KW-0732">Signal</keyword>
<evidence type="ECO:0008006" key="4">
    <source>
        <dbReference type="Google" id="ProtNLM"/>
    </source>
</evidence>
<organism evidence="2 3">
    <name type="scientific">Micromonospora coxensis</name>
    <dbReference type="NCBI Taxonomy" id="356852"/>
    <lineage>
        <taxon>Bacteria</taxon>
        <taxon>Bacillati</taxon>
        <taxon>Actinomycetota</taxon>
        <taxon>Actinomycetes</taxon>
        <taxon>Micromonosporales</taxon>
        <taxon>Micromonosporaceae</taxon>
        <taxon>Micromonospora</taxon>
    </lineage>
</organism>
<proteinExistence type="predicted"/>